<proteinExistence type="inferred from homology"/>
<dbReference type="InterPro" id="IPR016161">
    <property type="entry name" value="Ald_DH/histidinol_DH"/>
</dbReference>
<evidence type="ECO:0000313" key="8">
    <source>
        <dbReference type="Proteomes" id="UP000038040"/>
    </source>
</evidence>
<evidence type="ECO:0000256" key="5">
    <source>
        <dbReference type="PIRSR" id="PIRSR036492-1"/>
    </source>
</evidence>
<dbReference type="FunFam" id="3.40.605.10:FF:000004">
    <property type="entry name" value="Aldehyde dehydrogenase"/>
    <property type="match status" value="1"/>
</dbReference>
<dbReference type="InterPro" id="IPR016162">
    <property type="entry name" value="Ald_DH_N"/>
</dbReference>
<evidence type="ECO:0000313" key="10">
    <source>
        <dbReference type="WBParaSite" id="DME_0000013401-mRNA-1"/>
    </source>
</evidence>
<evidence type="ECO:0000259" key="6">
    <source>
        <dbReference type="Pfam" id="PF00171"/>
    </source>
</evidence>
<dbReference type="FunFam" id="3.40.309.10:FF:000003">
    <property type="entry name" value="Aldehyde dehydrogenase"/>
    <property type="match status" value="1"/>
</dbReference>
<keyword evidence="3" id="KW-0520">NAD</keyword>
<feature type="active site" evidence="5">
    <location>
        <position position="210"/>
    </location>
</feature>
<dbReference type="CDD" id="cd07087">
    <property type="entry name" value="ALDH_F3-13-14_CALDH-like"/>
    <property type="match status" value="1"/>
</dbReference>
<keyword evidence="9" id="KW-1185">Reference proteome</keyword>
<evidence type="ECO:0000313" key="7">
    <source>
        <dbReference type="EMBL" id="VDN54521.1"/>
    </source>
</evidence>
<dbReference type="InterPro" id="IPR016163">
    <property type="entry name" value="Ald_DH_C"/>
</dbReference>
<dbReference type="AlphaFoldDB" id="A0A158Q2I1"/>
<reference evidence="10" key="1">
    <citation type="submission" date="2016-04" db="UniProtKB">
        <authorList>
            <consortium name="WormBaseParasite"/>
        </authorList>
    </citation>
    <scope>IDENTIFICATION</scope>
</reference>
<evidence type="ECO:0000256" key="2">
    <source>
        <dbReference type="ARBA" id="ARBA00023002"/>
    </source>
</evidence>
<dbReference type="SUPFAM" id="SSF53720">
    <property type="entry name" value="ALDH-like"/>
    <property type="match status" value="1"/>
</dbReference>
<comment type="similarity">
    <text evidence="1 4">Belongs to the aldehyde dehydrogenase family.</text>
</comment>
<dbReference type="GO" id="GO:0006081">
    <property type="term" value="P:aldehyde metabolic process"/>
    <property type="evidence" value="ECO:0007669"/>
    <property type="project" value="InterPro"/>
</dbReference>
<dbReference type="Gene3D" id="3.40.309.10">
    <property type="entry name" value="Aldehyde Dehydrogenase, Chain A, domain 2"/>
    <property type="match status" value="1"/>
</dbReference>
<dbReference type="Proteomes" id="UP000274756">
    <property type="component" value="Unassembled WGS sequence"/>
</dbReference>
<organism evidence="8 10">
    <name type="scientific">Dracunculus medinensis</name>
    <name type="common">Guinea worm</name>
    <dbReference type="NCBI Taxonomy" id="318479"/>
    <lineage>
        <taxon>Eukaryota</taxon>
        <taxon>Metazoa</taxon>
        <taxon>Ecdysozoa</taxon>
        <taxon>Nematoda</taxon>
        <taxon>Chromadorea</taxon>
        <taxon>Rhabditida</taxon>
        <taxon>Spirurina</taxon>
        <taxon>Dracunculoidea</taxon>
        <taxon>Dracunculidae</taxon>
        <taxon>Dracunculus</taxon>
    </lineage>
</organism>
<feature type="active site" evidence="5">
    <location>
        <position position="244"/>
    </location>
</feature>
<evidence type="ECO:0000256" key="4">
    <source>
        <dbReference type="PIRNR" id="PIRNR036492"/>
    </source>
</evidence>
<dbReference type="PANTHER" id="PTHR43570:SF16">
    <property type="entry name" value="ALDEHYDE DEHYDROGENASE TYPE III, ISOFORM Q"/>
    <property type="match status" value="1"/>
</dbReference>
<dbReference type="Proteomes" id="UP000038040">
    <property type="component" value="Unplaced"/>
</dbReference>
<dbReference type="GO" id="GO:0005737">
    <property type="term" value="C:cytoplasm"/>
    <property type="evidence" value="ECO:0007669"/>
    <property type="project" value="TreeGrafter"/>
</dbReference>
<evidence type="ECO:0000313" key="9">
    <source>
        <dbReference type="Proteomes" id="UP000274756"/>
    </source>
</evidence>
<dbReference type="Gene3D" id="3.40.605.10">
    <property type="entry name" value="Aldehyde Dehydrogenase, Chain A, domain 1"/>
    <property type="match status" value="1"/>
</dbReference>
<reference evidence="7 9" key="2">
    <citation type="submission" date="2018-11" db="EMBL/GenBank/DDBJ databases">
        <authorList>
            <consortium name="Pathogen Informatics"/>
        </authorList>
    </citation>
    <scope>NUCLEOTIDE SEQUENCE [LARGE SCALE GENOMIC DNA]</scope>
</reference>
<dbReference type="WBParaSite" id="DME_0000013401-mRNA-1">
    <property type="protein sequence ID" value="DME_0000013401-mRNA-1"/>
    <property type="gene ID" value="DME_0000013401"/>
</dbReference>
<dbReference type="OrthoDB" id="440325at2759"/>
<dbReference type="Pfam" id="PF00171">
    <property type="entry name" value="Aldedh"/>
    <property type="match status" value="1"/>
</dbReference>
<protein>
    <recommendedName>
        <fullName evidence="4">Aldehyde dehydrogenase</fullName>
    </recommendedName>
</protein>
<dbReference type="EMBL" id="UYYG01001150">
    <property type="protein sequence ID" value="VDN54521.1"/>
    <property type="molecule type" value="Genomic_DNA"/>
</dbReference>
<gene>
    <name evidence="7" type="ORF">DME_LOCUS4494</name>
</gene>
<evidence type="ECO:0000256" key="3">
    <source>
        <dbReference type="ARBA" id="ARBA00023027"/>
    </source>
</evidence>
<dbReference type="InterPro" id="IPR012394">
    <property type="entry name" value="Aldehyde_DH_NAD(P)"/>
</dbReference>
<dbReference type="InterPro" id="IPR015590">
    <property type="entry name" value="Aldehyde_DH_dom"/>
</dbReference>
<dbReference type="PIRSF" id="PIRSF036492">
    <property type="entry name" value="ALDH"/>
    <property type="match status" value="1"/>
</dbReference>
<evidence type="ECO:0000256" key="1">
    <source>
        <dbReference type="ARBA" id="ARBA00009986"/>
    </source>
</evidence>
<sequence>MTSIHQIVEEQRNFFRTGITKKLEHRRQQLIALRTLVEKEERVLTEAVYKDLRRMPKITYGMELLSVFLEIDYMLDNLDKWTSPQVVEKTFLSLLDSLSIVKDPLGVVLIISAWNYPLYVVFLPLIAAIAAGNTAVIKTAERAPNTAKVLADLFSRHFDPHFLTVITGDAVVCANLLAERFDHIFFTGGQEIGKIILAAAAKNLTPVTLELGGKCPVVVESDADIEITARRIAWGKWTNCGQTCISPDYILTSQALKASLVEAIKKALSQFYSPNPKSSPDYNRLVDETHFDILYQWGEFDRDDLFMPPIILDSSKNDAIMEGEIFGPILPIVTVTGLDEAIEFINSKEKPLAAYLFTRNESKVRRFCSETSSGGVCINDVCIHLIVDTLPFGGVGYSGMGRYHGKFGFDTFTHEKSVVKRMFFGETLFG</sequence>
<accession>A0A158Q2I1</accession>
<feature type="domain" description="Aldehyde dehydrogenase" evidence="6">
    <location>
        <begin position="5"/>
        <end position="418"/>
    </location>
</feature>
<dbReference type="PANTHER" id="PTHR43570">
    <property type="entry name" value="ALDEHYDE DEHYDROGENASE"/>
    <property type="match status" value="1"/>
</dbReference>
<keyword evidence="2 4" id="KW-0560">Oxidoreductase</keyword>
<dbReference type="STRING" id="318479.A0A158Q2I1"/>
<dbReference type="GO" id="GO:0004029">
    <property type="term" value="F:aldehyde dehydrogenase (NAD+) activity"/>
    <property type="evidence" value="ECO:0007669"/>
    <property type="project" value="TreeGrafter"/>
</dbReference>
<name>A0A158Q2I1_DRAME</name>